<organism evidence="2">
    <name type="scientific">Intestinibacter bartlettii</name>
    <dbReference type="NCBI Taxonomy" id="261299"/>
    <lineage>
        <taxon>Bacteria</taxon>
        <taxon>Bacillati</taxon>
        <taxon>Bacillota</taxon>
        <taxon>Clostridia</taxon>
        <taxon>Peptostreptococcales</taxon>
        <taxon>Peptostreptococcaceae</taxon>
        <taxon>Intestinibacter</taxon>
    </lineage>
</organism>
<dbReference type="PANTHER" id="PTHR43792">
    <property type="entry name" value="GNAT FAMILY, PUTATIVE (AFU_ORTHOLOGUE AFUA_3G00765)-RELATED-RELATED"/>
    <property type="match status" value="1"/>
</dbReference>
<feature type="domain" description="N-acetyltransferase" evidence="1">
    <location>
        <begin position="13"/>
        <end position="171"/>
    </location>
</feature>
<dbReference type="InterPro" id="IPR016181">
    <property type="entry name" value="Acyl_CoA_acyltransferase"/>
</dbReference>
<proteinExistence type="predicted"/>
<evidence type="ECO:0000259" key="1">
    <source>
        <dbReference type="PROSITE" id="PS51186"/>
    </source>
</evidence>
<dbReference type="EMBL" id="CACRUE010000033">
    <property type="protein sequence ID" value="VYU28310.1"/>
    <property type="molecule type" value="Genomic_DNA"/>
</dbReference>
<dbReference type="GO" id="GO:0016747">
    <property type="term" value="F:acyltransferase activity, transferring groups other than amino-acyl groups"/>
    <property type="evidence" value="ECO:0007669"/>
    <property type="project" value="InterPro"/>
</dbReference>
<reference evidence="2" key="1">
    <citation type="submission" date="2019-11" db="EMBL/GenBank/DDBJ databases">
        <authorList>
            <person name="Feng L."/>
        </authorList>
    </citation>
    <scope>NUCLEOTIDE SEQUENCE</scope>
    <source>
        <strain evidence="2">IbartlettiiLFYP30</strain>
    </source>
</reference>
<name>A0A6N3DH90_9FIRM</name>
<dbReference type="Gene3D" id="3.40.630.30">
    <property type="match status" value="1"/>
</dbReference>
<dbReference type="RefSeq" id="WP_156530993.1">
    <property type="nucleotide sequence ID" value="NZ_CACRUE010000033.1"/>
</dbReference>
<dbReference type="PROSITE" id="PS51186">
    <property type="entry name" value="GNAT"/>
    <property type="match status" value="1"/>
</dbReference>
<keyword evidence="2" id="KW-0808">Transferase</keyword>
<dbReference type="InterPro" id="IPR051531">
    <property type="entry name" value="N-acetyltransferase"/>
</dbReference>
<dbReference type="SUPFAM" id="SSF55729">
    <property type="entry name" value="Acyl-CoA N-acyltransferases (Nat)"/>
    <property type="match status" value="1"/>
</dbReference>
<dbReference type="InterPro" id="IPR000182">
    <property type="entry name" value="GNAT_dom"/>
</dbReference>
<gene>
    <name evidence="2" type="ORF">IBLFYP30_02240</name>
</gene>
<keyword evidence="2" id="KW-0418">Kinase</keyword>
<dbReference type="AlphaFoldDB" id="A0A6N3DH90"/>
<dbReference type="PANTHER" id="PTHR43792:SF1">
    <property type="entry name" value="N-ACETYLTRANSFERASE DOMAIN-CONTAINING PROTEIN"/>
    <property type="match status" value="1"/>
</dbReference>
<protein>
    <submittedName>
        <fullName evidence="2">Anhydro-N-acetylmuramic acid kinase</fullName>
    </submittedName>
</protein>
<dbReference type="Pfam" id="PF13302">
    <property type="entry name" value="Acetyltransf_3"/>
    <property type="match status" value="1"/>
</dbReference>
<evidence type="ECO:0000313" key="2">
    <source>
        <dbReference type="EMBL" id="VYU28310.1"/>
    </source>
</evidence>
<accession>A0A6N3DH90</accession>
<sequence>MYPQMEILETQNCILRPITLDDVDDLYEYYSKPDVVKFLPIKVHKTPSDTTRFIKSFFINNYERGRIGHYAVLLKNQNKVIGNVGFNNISQNATNGEIGICLNPDFWGNNLAYELTEVLLQYGFNKLNLNYIYAITYNDNIYSKRYLEKLNFTHNNDFVKRFKNLNNKTVKCNKFVLYRNDYTK</sequence>
<dbReference type="GO" id="GO:0016301">
    <property type="term" value="F:kinase activity"/>
    <property type="evidence" value="ECO:0007669"/>
    <property type="project" value="UniProtKB-KW"/>
</dbReference>